<dbReference type="PANTHER" id="PTHR42998:SF1">
    <property type="entry name" value="TYPE I RESTRICTION ENZYME HINDI METHYLASE SUBUNIT"/>
    <property type="match status" value="1"/>
</dbReference>
<keyword evidence="4" id="KW-0489">Methyltransferase</keyword>
<gene>
    <name evidence="4" type="ORF">ACFOSH_14960</name>
</gene>
<evidence type="ECO:0000256" key="2">
    <source>
        <dbReference type="SAM" id="Coils"/>
    </source>
</evidence>
<dbReference type="Pfam" id="PF13588">
    <property type="entry name" value="HSDR_N_2"/>
    <property type="match status" value="1"/>
</dbReference>
<evidence type="ECO:0000313" key="5">
    <source>
        <dbReference type="Proteomes" id="UP001595645"/>
    </source>
</evidence>
<dbReference type="PROSITE" id="PS50222">
    <property type="entry name" value="EF_HAND_2"/>
    <property type="match status" value="1"/>
</dbReference>
<comment type="caution">
    <text evidence="4">The sequence shown here is derived from an EMBL/GenBank/DDBJ whole genome shotgun (WGS) entry which is preliminary data.</text>
</comment>
<organism evidence="4 5">
    <name type="scientific">Amycolatopsis speibonae</name>
    <dbReference type="NCBI Taxonomy" id="1450224"/>
    <lineage>
        <taxon>Bacteria</taxon>
        <taxon>Bacillati</taxon>
        <taxon>Actinomycetota</taxon>
        <taxon>Actinomycetes</taxon>
        <taxon>Pseudonocardiales</taxon>
        <taxon>Pseudonocardiaceae</taxon>
        <taxon>Amycolatopsis</taxon>
    </lineage>
</organism>
<dbReference type="Pfam" id="PF02384">
    <property type="entry name" value="N6_Mtase"/>
    <property type="match status" value="2"/>
</dbReference>
<dbReference type="InterPro" id="IPR052916">
    <property type="entry name" value="Type-I_RE_MTase_Subunit"/>
</dbReference>
<evidence type="ECO:0000259" key="3">
    <source>
        <dbReference type="PROSITE" id="PS50222"/>
    </source>
</evidence>
<dbReference type="InterPro" id="IPR029063">
    <property type="entry name" value="SAM-dependent_MTases_sf"/>
</dbReference>
<dbReference type="PRINTS" id="PR00507">
    <property type="entry name" value="N12N6MTFRASE"/>
</dbReference>
<reference evidence="5" key="1">
    <citation type="journal article" date="2019" name="Int. J. Syst. Evol. Microbiol.">
        <title>The Global Catalogue of Microorganisms (GCM) 10K type strain sequencing project: providing services to taxonomists for standard genome sequencing and annotation.</title>
        <authorList>
            <consortium name="The Broad Institute Genomics Platform"/>
            <consortium name="The Broad Institute Genome Sequencing Center for Infectious Disease"/>
            <person name="Wu L."/>
            <person name="Ma J."/>
        </authorList>
    </citation>
    <scope>NUCLEOTIDE SEQUENCE [LARGE SCALE GENOMIC DNA]</scope>
    <source>
        <strain evidence="5">CGMCC 4.7676</strain>
    </source>
</reference>
<accession>A0ABV7NWY2</accession>
<protein>
    <submittedName>
        <fullName evidence="4">N-6 DNA methylase</fullName>
    </submittedName>
</protein>
<dbReference type="PROSITE" id="PS00092">
    <property type="entry name" value="N6_MTASE"/>
    <property type="match status" value="1"/>
</dbReference>
<feature type="coiled-coil region" evidence="2">
    <location>
        <begin position="674"/>
        <end position="732"/>
    </location>
</feature>
<sequence>MPTSPYGDDQQPLHVDSGYVWAPLRDAWLLLTPEEEVRQQFIYRLVVQYGFQLDQMAQERRTQRGRSSSRADLVVARDAQALKDNRDYLMVAEVKSDNVSIDVRDYAQGESYARAVNAEFLVCLNNRDQAVFRLTPGAPGDRIQITRIPSAADLSDPARLESVRRATKAFTRDEFQRLLHDCHSILRDNHKMDPGAAFDEISKILFIKMAYERTGKSEVFTTEKIRKVKQANLIEGDGSEVLEQLFSVTKGKFAADDLFSDDDRIKVSYPTFERIVRMLERFNLSRTGDDIKGLAFERFLGATFRGELGQFFTPRPIVDFMVEMLNPREGQRVCDPACGTGGFLIKAFEYIRNGIEADAAREKADAKSSLLLEAKKNNWSTEKLETEIDANISAVNARLDETVENSRIRAVSGDSIFGVDAEMRAARTAKMNMIMHGDGHAGIYYHDGLLDIDAIFPQRFDIVLSNPPFGATVGHDQLVGTTEQTTVAPMTATQVRKNIETYGEEWHGYYRAMLEAARLQRPILELFDVGRNPVGSPMGQGSVRPARATEEVFVERCISLLKPGGKLGIVLPDGILNNPTTAWLRNYVESRAKLLAVVSIPHEVFRSANATVKTSLVFLRKFSDDEARGWEELTNSIANELKSEFKDEILQGENDFRLAEVGGNEALLPLLDELKKLEKDKASSVARLKAARKLSEAMGPSGRASSRKLIRMARAKEDALQAKLERELQERRKARWSYPVFMAEVSSAGITGSGDTGTHVPNELPEVLQAFRDFDENKARFIETQEVALF</sequence>
<dbReference type="PANTHER" id="PTHR42998">
    <property type="entry name" value="TYPE I RESTRICTION ENZYME HINDVIIP M PROTEIN-RELATED"/>
    <property type="match status" value="1"/>
</dbReference>
<keyword evidence="1" id="KW-0680">Restriction system</keyword>
<keyword evidence="4" id="KW-0808">Transferase</keyword>
<dbReference type="InterPro" id="IPR029464">
    <property type="entry name" value="HSDR_N"/>
</dbReference>
<keyword evidence="5" id="KW-1185">Reference proteome</keyword>
<dbReference type="Gene3D" id="3.40.50.150">
    <property type="entry name" value="Vaccinia Virus protein VP39"/>
    <property type="match status" value="1"/>
</dbReference>
<dbReference type="Proteomes" id="UP001595645">
    <property type="component" value="Unassembled WGS sequence"/>
</dbReference>
<dbReference type="SUPFAM" id="SSF53335">
    <property type="entry name" value="S-adenosyl-L-methionine-dependent methyltransferases"/>
    <property type="match status" value="1"/>
</dbReference>
<dbReference type="InterPro" id="IPR003356">
    <property type="entry name" value="DNA_methylase_A-5"/>
</dbReference>
<dbReference type="InterPro" id="IPR002052">
    <property type="entry name" value="DNA_methylase_N6_adenine_CS"/>
</dbReference>
<name>A0ABV7NWY2_9PSEU</name>
<evidence type="ECO:0000313" key="4">
    <source>
        <dbReference type="EMBL" id="MFC3450732.1"/>
    </source>
</evidence>
<feature type="domain" description="EF-hand" evidence="3">
    <location>
        <begin position="762"/>
        <end position="790"/>
    </location>
</feature>
<dbReference type="EMBL" id="JBHRWK010000020">
    <property type="protein sequence ID" value="MFC3450732.1"/>
    <property type="molecule type" value="Genomic_DNA"/>
</dbReference>
<dbReference type="RefSeq" id="WP_378239466.1">
    <property type="nucleotide sequence ID" value="NZ_JBHRWK010000020.1"/>
</dbReference>
<proteinExistence type="predicted"/>
<keyword evidence="2" id="KW-0175">Coiled coil</keyword>
<dbReference type="GO" id="GO:0008168">
    <property type="term" value="F:methyltransferase activity"/>
    <property type="evidence" value="ECO:0007669"/>
    <property type="project" value="UniProtKB-KW"/>
</dbReference>
<evidence type="ECO:0000256" key="1">
    <source>
        <dbReference type="ARBA" id="ARBA00022747"/>
    </source>
</evidence>
<dbReference type="GO" id="GO:0032259">
    <property type="term" value="P:methylation"/>
    <property type="evidence" value="ECO:0007669"/>
    <property type="project" value="UniProtKB-KW"/>
</dbReference>
<dbReference type="InterPro" id="IPR002048">
    <property type="entry name" value="EF_hand_dom"/>
</dbReference>